<dbReference type="InterPro" id="IPR011642">
    <property type="entry name" value="Gate_dom"/>
</dbReference>
<sequence length="282" mass="29975">MCMGFGCNAAGVVGCRIIDSPRERLLAVLTNNFVPCNGRFPLLIALITLFFVGTEPSPFSSLLSAVGLTAIIVFGIAMTFLATRLLSDTVLRGVPSAFTLELPPYRRPQIGRTLLRSVLDRTIFVLGRAAAVAAPAGALLWIMANVTVGTESLLAICSDFLDPAGRLLGLDGVILLAFLLGFPANEIVLPIILMTYLSEGALTDTGNLLEIKAILTANGWTPVTALCTMLFSLMHWPCSTTLLTIKKETGSFKWTLLAAVLPTSLGVLCCMAVRLAATFLGL</sequence>
<feature type="transmembrane region" description="Helical" evidence="1">
    <location>
        <begin position="173"/>
        <end position="197"/>
    </location>
</feature>
<evidence type="ECO:0008006" key="6">
    <source>
        <dbReference type="Google" id="ProtNLM"/>
    </source>
</evidence>
<keyword evidence="1" id="KW-0812">Transmembrane</keyword>
<dbReference type="Proteomes" id="UP000886805">
    <property type="component" value="Unassembled WGS sequence"/>
</dbReference>
<dbReference type="PANTHER" id="PTHR43185">
    <property type="entry name" value="FERROUS IRON TRANSPORT PROTEIN B"/>
    <property type="match status" value="1"/>
</dbReference>
<dbReference type="Pfam" id="PF07670">
    <property type="entry name" value="Gate"/>
    <property type="match status" value="1"/>
</dbReference>
<name>A0A9D2BF51_9FIRM</name>
<dbReference type="PANTHER" id="PTHR43185:SF2">
    <property type="entry name" value="FERROUS IRON TRANSPORT PROTEIN B"/>
    <property type="match status" value="1"/>
</dbReference>
<dbReference type="EMBL" id="DXEQ01000277">
    <property type="protein sequence ID" value="HIX73182.1"/>
    <property type="molecule type" value="Genomic_DNA"/>
</dbReference>
<keyword evidence="1" id="KW-0472">Membrane</keyword>
<feature type="transmembrane region" description="Helical" evidence="1">
    <location>
        <begin position="209"/>
        <end position="234"/>
    </location>
</feature>
<dbReference type="Pfam" id="PF07664">
    <property type="entry name" value="FeoB_C"/>
    <property type="match status" value="1"/>
</dbReference>
<accession>A0A9D2BF51</accession>
<evidence type="ECO:0000313" key="4">
    <source>
        <dbReference type="EMBL" id="HIX73182.1"/>
    </source>
</evidence>
<dbReference type="InterPro" id="IPR011640">
    <property type="entry name" value="Fe2_transport_prot_B_C"/>
</dbReference>
<feature type="domain" description="Ferrous iron transport protein B C-terminal" evidence="2">
    <location>
        <begin position="69"/>
        <end position="117"/>
    </location>
</feature>
<dbReference type="GO" id="GO:0015093">
    <property type="term" value="F:ferrous iron transmembrane transporter activity"/>
    <property type="evidence" value="ECO:0007669"/>
    <property type="project" value="InterPro"/>
</dbReference>
<protein>
    <recommendedName>
        <fullName evidence="6">Ferrous iron transporter B</fullName>
    </recommendedName>
</protein>
<dbReference type="InterPro" id="IPR050860">
    <property type="entry name" value="FeoB_GTPase"/>
</dbReference>
<reference evidence="4" key="1">
    <citation type="journal article" date="2021" name="PeerJ">
        <title>Extensive microbial diversity within the chicken gut microbiome revealed by metagenomics and culture.</title>
        <authorList>
            <person name="Gilroy R."/>
            <person name="Ravi A."/>
            <person name="Getino M."/>
            <person name="Pursley I."/>
            <person name="Horton D.L."/>
            <person name="Alikhan N.F."/>
            <person name="Baker D."/>
            <person name="Gharbi K."/>
            <person name="Hall N."/>
            <person name="Watson M."/>
            <person name="Adriaenssens E.M."/>
            <person name="Foster-Nyarko E."/>
            <person name="Jarju S."/>
            <person name="Secka A."/>
            <person name="Antonio M."/>
            <person name="Oren A."/>
            <person name="Chaudhuri R.R."/>
            <person name="La Ragione R."/>
            <person name="Hildebrand F."/>
            <person name="Pallen M.J."/>
        </authorList>
    </citation>
    <scope>NUCLEOTIDE SEQUENCE</scope>
    <source>
        <strain evidence="4">ChiSxjej3B15-1167</strain>
    </source>
</reference>
<feature type="transmembrane region" description="Helical" evidence="1">
    <location>
        <begin position="32"/>
        <end position="53"/>
    </location>
</feature>
<feature type="transmembrane region" description="Helical" evidence="1">
    <location>
        <begin position="122"/>
        <end position="144"/>
    </location>
</feature>
<evidence type="ECO:0000259" key="2">
    <source>
        <dbReference type="Pfam" id="PF07664"/>
    </source>
</evidence>
<reference evidence="4" key="2">
    <citation type="submission" date="2021-04" db="EMBL/GenBank/DDBJ databases">
        <authorList>
            <person name="Gilroy R."/>
        </authorList>
    </citation>
    <scope>NUCLEOTIDE SEQUENCE</scope>
    <source>
        <strain evidence="4">ChiSxjej3B15-1167</strain>
    </source>
</reference>
<evidence type="ECO:0000259" key="3">
    <source>
        <dbReference type="Pfam" id="PF07670"/>
    </source>
</evidence>
<gene>
    <name evidence="4" type="ORF">H9849_09195</name>
</gene>
<organism evidence="4 5">
    <name type="scientific">Candidatus Anaerobutyricum stercoripullorum</name>
    <dbReference type="NCBI Taxonomy" id="2838456"/>
    <lineage>
        <taxon>Bacteria</taxon>
        <taxon>Bacillati</taxon>
        <taxon>Bacillota</taxon>
        <taxon>Clostridia</taxon>
        <taxon>Lachnospirales</taxon>
        <taxon>Lachnospiraceae</taxon>
        <taxon>Anaerobutyricum</taxon>
    </lineage>
</organism>
<evidence type="ECO:0000256" key="1">
    <source>
        <dbReference type="SAM" id="Phobius"/>
    </source>
</evidence>
<feature type="domain" description="Nucleoside transporter/FeoB GTPase Gate" evidence="3">
    <location>
        <begin position="130"/>
        <end position="252"/>
    </location>
</feature>
<evidence type="ECO:0000313" key="5">
    <source>
        <dbReference type="Proteomes" id="UP000886805"/>
    </source>
</evidence>
<proteinExistence type="predicted"/>
<comment type="caution">
    <text evidence="4">The sequence shown here is derived from an EMBL/GenBank/DDBJ whole genome shotgun (WGS) entry which is preliminary data.</text>
</comment>
<feature type="transmembrane region" description="Helical" evidence="1">
    <location>
        <begin position="254"/>
        <end position="277"/>
    </location>
</feature>
<dbReference type="AlphaFoldDB" id="A0A9D2BF51"/>
<dbReference type="GO" id="GO:0005886">
    <property type="term" value="C:plasma membrane"/>
    <property type="evidence" value="ECO:0007669"/>
    <property type="project" value="TreeGrafter"/>
</dbReference>
<keyword evidence="1" id="KW-1133">Transmembrane helix</keyword>
<feature type="transmembrane region" description="Helical" evidence="1">
    <location>
        <begin position="59"/>
        <end position="82"/>
    </location>
</feature>